<organism evidence="1 2">
    <name type="scientific">Gossypium barbadense</name>
    <name type="common">Sea Island cotton</name>
    <name type="synonym">Hibiscus barbadensis</name>
    <dbReference type="NCBI Taxonomy" id="3634"/>
    <lineage>
        <taxon>Eukaryota</taxon>
        <taxon>Viridiplantae</taxon>
        <taxon>Streptophyta</taxon>
        <taxon>Embryophyta</taxon>
        <taxon>Tracheophyta</taxon>
        <taxon>Spermatophyta</taxon>
        <taxon>Magnoliopsida</taxon>
        <taxon>eudicotyledons</taxon>
        <taxon>Gunneridae</taxon>
        <taxon>Pentapetalae</taxon>
        <taxon>rosids</taxon>
        <taxon>malvids</taxon>
        <taxon>Malvales</taxon>
        <taxon>Malvaceae</taxon>
        <taxon>Malvoideae</taxon>
        <taxon>Gossypium</taxon>
    </lineage>
</organism>
<evidence type="ECO:0000313" key="2">
    <source>
        <dbReference type="Proteomes" id="UP000239757"/>
    </source>
</evidence>
<dbReference type="PANTHER" id="PTHR35218:SF9">
    <property type="entry name" value="ENDONUCLEASE_EXONUCLEASE_PHOSPHATASE DOMAIN-CONTAINING PROTEIN"/>
    <property type="match status" value="1"/>
</dbReference>
<evidence type="ECO:0000313" key="1">
    <source>
        <dbReference type="EMBL" id="PPS19950.1"/>
    </source>
</evidence>
<dbReference type="Proteomes" id="UP000239757">
    <property type="component" value="Unassembled WGS sequence"/>
</dbReference>
<reference evidence="1 2" key="1">
    <citation type="submission" date="2015-01" db="EMBL/GenBank/DDBJ databases">
        <title>Genome of allotetraploid Gossypium barbadense reveals genomic plasticity and fiber elongation in cotton evolution.</title>
        <authorList>
            <person name="Chen X."/>
            <person name="Liu X."/>
            <person name="Zhao B."/>
            <person name="Zheng H."/>
            <person name="Hu Y."/>
            <person name="Lu G."/>
            <person name="Yang C."/>
            <person name="Chen J."/>
            <person name="Shan C."/>
            <person name="Zhang L."/>
            <person name="Zhou Y."/>
            <person name="Wang L."/>
            <person name="Guo W."/>
            <person name="Bai Y."/>
            <person name="Ruan J."/>
            <person name="Shangguan X."/>
            <person name="Mao Y."/>
            <person name="Jiang J."/>
            <person name="Zhu Y."/>
            <person name="Lei J."/>
            <person name="Kang H."/>
            <person name="Chen S."/>
            <person name="He X."/>
            <person name="Wang R."/>
            <person name="Wang Y."/>
            <person name="Chen J."/>
            <person name="Wang L."/>
            <person name="Yu S."/>
            <person name="Wang B."/>
            <person name="Wei J."/>
            <person name="Song S."/>
            <person name="Lu X."/>
            <person name="Gao Z."/>
            <person name="Gu W."/>
            <person name="Deng X."/>
            <person name="Ma D."/>
            <person name="Wang S."/>
            <person name="Liang W."/>
            <person name="Fang L."/>
            <person name="Cai C."/>
            <person name="Zhu X."/>
            <person name="Zhou B."/>
            <person name="Zhang Y."/>
            <person name="Chen Z."/>
            <person name="Xu S."/>
            <person name="Zhu R."/>
            <person name="Wang S."/>
            <person name="Zhang T."/>
            <person name="Zhao G."/>
        </authorList>
    </citation>
    <scope>NUCLEOTIDE SEQUENCE [LARGE SCALE GENOMIC DNA]</scope>
    <source>
        <strain evidence="2">cv. Xinhai21</strain>
        <tissue evidence="1">Leaf</tissue>
    </source>
</reference>
<dbReference type="EMBL" id="KZ662725">
    <property type="protein sequence ID" value="PPS19950.1"/>
    <property type="molecule type" value="Genomic_DNA"/>
</dbReference>
<name>A0A2P5YWG3_GOSBA</name>
<accession>A0A2P5YWG3</accession>
<proteinExistence type="predicted"/>
<dbReference type="AlphaFoldDB" id="A0A2P5YWG3"/>
<sequence length="184" mass="21490">MVHYEEEHSPIKHSDGLKRPWVWSTPSRVSFHEDSNEALGLERFQIVRRLQHMLTNINPFVVFLIETKLQGSTMVEVRRKCGFLNGINVDSNGRSGGLSLGWRNDCKVSRSFSMRQINMMVDEDIYGKTWRCTRFYRAPEESQRKASWNLMHSVDDCSHIPWLVIEDFSEIVYLSEKKGGLPQR</sequence>
<gene>
    <name evidence="1" type="ORF">GOBAR_AA00628</name>
</gene>
<dbReference type="PANTHER" id="PTHR35218">
    <property type="entry name" value="RNASE H DOMAIN-CONTAINING PROTEIN"/>
    <property type="match status" value="1"/>
</dbReference>
<dbReference type="Gene3D" id="3.60.10.10">
    <property type="entry name" value="Endonuclease/exonuclease/phosphatase"/>
    <property type="match status" value="1"/>
</dbReference>
<dbReference type="InterPro" id="IPR036691">
    <property type="entry name" value="Endo/exonu/phosph_ase_sf"/>
</dbReference>
<protein>
    <submittedName>
        <fullName evidence="1">Uncharacterized protein</fullName>
    </submittedName>
</protein>
<dbReference type="OrthoDB" id="999895at2759"/>
<dbReference type="SUPFAM" id="SSF56219">
    <property type="entry name" value="DNase I-like"/>
    <property type="match status" value="1"/>
</dbReference>